<dbReference type="Ensembl" id="ENSPMGT00000002018.1">
    <property type="protein sequence ID" value="ENSPMGP00000001891.1"/>
    <property type="gene ID" value="ENSPMGG00000001650.1"/>
</dbReference>
<name>A0A3B3ZBX2_9GOBI</name>
<dbReference type="SUPFAM" id="SSF53335">
    <property type="entry name" value="S-adenosyl-L-methionine-dependent methyltransferases"/>
    <property type="match status" value="1"/>
</dbReference>
<evidence type="ECO:0000256" key="2">
    <source>
        <dbReference type="ARBA" id="ARBA00022691"/>
    </source>
</evidence>
<keyword evidence="1" id="KW-0808">Transferase</keyword>
<evidence type="ECO:0000313" key="3">
    <source>
        <dbReference type="Ensembl" id="ENSPMGP00000001891.1"/>
    </source>
</evidence>
<dbReference type="PANTHER" id="PTHR14614">
    <property type="entry name" value="HEPATOCELLULAR CARCINOMA-ASSOCIATED ANTIGEN"/>
    <property type="match status" value="1"/>
</dbReference>
<dbReference type="GO" id="GO:0008168">
    <property type="term" value="F:methyltransferase activity"/>
    <property type="evidence" value="ECO:0007669"/>
    <property type="project" value="UniProtKB-KW"/>
</dbReference>
<accession>A0A3B3ZBX2</accession>
<protein>
    <submittedName>
        <fullName evidence="3">Uncharacterized protein</fullName>
    </submittedName>
</protein>
<evidence type="ECO:0000313" key="4">
    <source>
        <dbReference type="Proteomes" id="UP000261520"/>
    </source>
</evidence>
<dbReference type="InterPro" id="IPR019410">
    <property type="entry name" value="Methyltransf_16"/>
</dbReference>
<dbReference type="GO" id="GO:0032259">
    <property type="term" value="P:methylation"/>
    <property type="evidence" value="ECO:0007669"/>
    <property type="project" value="UniProtKB-KW"/>
</dbReference>
<dbReference type="InterPro" id="IPR029063">
    <property type="entry name" value="SAM-dependent_MTases_sf"/>
</dbReference>
<dbReference type="Proteomes" id="UP000261520">
    <property type="component" value="Unplaced"/>
</dbReference>
<keyword evidence="4" id="KW-1185">Reference proteome</keyword>
<evidence type="ECO:0000256" key="1">
    <source>
        <dbReference type="ARBA" id="ARBA00022603"/>
    </source>
</evidence>
<organism evidence="3 4">
    <name type="scientific">Periophthalmus magnuspinnatus</name>
    <dbReference type="NCBI Taxonomy" id="409849"/>
    <lineage>
        <taxon>Eukaryota</taxon>
        <taxon>Metazoa</taxon>
        <taxon>Chordata</taxon>
        <taxon>Craniata</taxon>
        <taxon>Vertebrata</taxon>
        <taxon>Euteleostomi</taxon>
        <taxon>Actinopterygii</taxon>
        <taxon>Neopterygii</taxon>
        <taxon>Teleostei</taxon>
        <taxon>Neoteleostei</taxon>
        <taxon>Acanthomorphata</taxon>
        <taxon>Gobiaria</taxon>
        <taxon>Gobiiformes</taxon>
        <taxon>Gobioidei</taxon>
        <taxon>Gobiidae</taxon>
        <taxon>Oxudercinae</taxon>
        <taxon>Periophthalmus</taxon>
    </lineage>
</organism>
<reference evidence="3" key="1">
    <citation type="submission" date="2025-08" db="UniProtKB">
        <authorList>
            <consortium name="Ensembl"/>
        </authorList>
    </citation>
    <scope>IDENTIFICATION</scope>
</reference>
<reference evidence="3" key="2">
    <citation type="submission" date="2025-09" db="UniProtKB">
        <authorList>
            <consortium name="Ensembl"/>
        </authorList>
    </citation>
    <scope>IDENTIFICATION</scope>
</reference>
<dbReference type="AlphaFoldDB" id="A0A3B3ZBX2"/>
<dbReference type="CDD" id="cd02440">
    <property type="entry name" value="AdoMet_MTases"/>
    <property type="match status" value="1"/>
</dbReference>
<keyword evidence="1" id="KW-0489">Methyltransferase</keyword>
<sequence>MFKASALCRYLERHHTELNLVDKAVLEIGSGTGLVLKDLFKRGNCDCIQKRFIYTGEQKNVKPFNWAPSVISCLGKEVYHYVGTDIKIFEAFDTYGGVMWPGAVALCSFLEHNRDMVNLEDKTVMELGAGTGLVAIVASLLGAKVTATDLPEILGNLRSNVMRNTRGRCKYLPQICALPWSFDVERTFPSALYRFDYVLAADVVYHHDFLDELLATMAHFCRPRTTTIIWANKVRLESDLKFTEKFKEEFNTKLLAEDGDMKIFMAKFKM</sequence>
<proteinExistence type="predicted"/>
<dbReference type="Pfam" id="PF10294">
    <property type="entry name" value="Methyltransf_16"/>
    <property type="match status" value="1"/>
</dbReference>
<dbReference type="PANTHER" id="PTHR14614:SF13">
    <property type="entry name" value="PROTEIN-LYSINE METHYLTRANSFERASE METTL21C"/>
    <property type="match status" value="1"/>
</dbReference>
<keyword evidence="2" id="KW-0949">S-adenosyl-L-methionine</keyword>
<dbReference type="Gene3D" id="3.40.50.150">
    <property type="entry name" value="Vaccinia Virus protein VP39"/>
    <property type="match status" value="2"/>
</dbReference>